<dbReference type="InterPro" id="IPR013763">
    <property type="entry name" value="Cyclin-like_dom"/>
</dbReference>
<keyword evidence="2" id="KW-0132">Cell division</keyword>
<evidence type="ECO:0000259" key="7">
    <source>
        <dbReference type="SMART" id="SM00385"/>
    </source>
</evidence>
<evidence type="ECO:0000256" key="1">
    <source>
        <dbReference type="ARBA" id="ARBA00011177"/>
    </source>
</evidence>
<evidence type="ECO:0000256" key="2">
    <source>
        <dbReference type="ARBA" id="ARBA00022618"/>
    </source>
</evidence>
<evidence type="ECO:0000256" key="6">
    <source>
        <dbReference type="RuleBase" id="RU000383"/>
    </source>
</evidence>
<evidence type="ECO:0000313" key="8">
    <source>
        <dbReference type="EMBL" id="CAK9319962.1"/>
    </source>
</evidence>
<evidence type="ECO:0000256" key="3">
    <source>
        <dbReference type="ARBA" id="ARBA00023127"/>
    </source>
</evidence>
<dbReference type="EMBL" id="OZ021738">
    <property type="protein sequence ID" value="CAK9319962.1"/>
    <property type="molecule type" value="Genomic_DNA"/>
</dbReference>
<dbReference type="InterPro" id="IPR039361">
    <property type="entry name" value="Cyclin"/>
</dbReference>
<gene>
    <name evidence="8" type="ORF">CITCOLO1_LOCUS11999</name>
</gene>
<comment type="similarity">
    <text evidence="6">Belongs to the cyclin family.</text>
</comment>
<dbReference type="InterPro" id="IPR036915">
    <property type="entry name" value="Cyclin-like_sf"/>
</dbReference>
<dbReference type="SMART" id="SM00385">
    <property type="entry name" value="CYCLIN"/>
    <property type="match status" value="1"/>
</dbReference>
<dbReference type="Gene3D" id="1.10.472.10">
    <property type="entry name" value="Cyclin-like"/>
    <property type="match status" value="2"/>
</dbReference>
<accession>A0ABP0YJ33</accession>
<name>A0ABP0YJ33_9ROSI</name>
<dbReference type="PANTHER" id="PTHR10177">
    <property type="entry name" value="CYCLINS"/>
    <property type="match status" value="1"/>
</dbReference>
<evidence type="ECO:0000313" key="9">
    <source>
        <dbReference type="Proteomes" id="UP001642487"/>
    </source>
</evidence>
<dbReference type="Proteomes" id="UP001642487">
    <property type="component" value="Chromosome 4"/>
</dbReference>
<evidence type="ECO:0000256" key="5">
    <source>
        <dbReference type="ARBA" id="ARBA00032263"/>
    </source>
</evidence>
<dbReference type="SUPFAM" id="SSF47954">
    <property type="entry name" value="Cyclin-like"/>
    <property type="match status" value="1"/>
</dbReference>
<dbReference type="InterPro" id="IPR006671">
    <property type="entry name" value="Cyclin_N"/>
</dbReference>
<reference evidence="8 9" key="1">
    <citation type="submission" date="2024-03" db="EMBL/GenBank/DDBJ databases">
        <authorList>
            <person name="Gkanogiannis A."/>
            <person name="Becerra Lopez-Lavalle L."/>
        </authorList>
    </citation>
    <scope>NUCLEOTIDE SEQUENCE [LARGE SCALE GENOMIC DNA]</scope>
</reference>
<evidence type="ECO:0000256" key="4">
    <source>
        <dbReference type="ARBA" id="ARBA00023306"/>
    </source>
</evidence>
<dbReference type="InterPro" id="IPR004367">
    <property type="entry name" value="Cyclin_C-dom"/>
</dbReference>
<dbReference type="CDD" id="cd20544">
    <property type="entry name" value="CYCLIN_AtCycD-like_rpt2"/>
    <property type="match status" value="1"/>
</dbReference>
<comment type="subunit">
    <text evidence="1">Interacts with the CDC2 protein kinase to form a serine/threonine kinase holoenzyme complex also known as maturation promoting factor (MPF). The cyclin subunit imparts substrate specificity to the complex.</text>
</comment>
<dbReference type="Pfam" id="PF02984">
    <property type="entry name" value="Cyclin_C"/>
    <property type="match status" value="1"/>
</dbReference>
<sequence>MEGLLCDEDWLSCSAETHNKNHQTVTSSVCITTTTKEDDEQVAVSVCMEKESSYMPEPHYKEFLESKNLVFVRLRCIQWLIKCRSRWNFSHGTVFLAANYLDRFMSKNRCKEWKDWMVELLAVACLSVACKFHETYPPTLSEIQMEDYMDDVFEASCIERMEVILLEALDWHLCCPTSYHYIQLLGLKLDCSIEEEANDILMVKITELVVGALLDHRLIPFKPSLIALSSIWCSLDLLAPITSQSSLSYFMTLFNQHHKDEMMKCRAIMEAVQSSCCPQSPTSVLMKDHCS</sequence>
<keyword evidence="4" id="KW-0131">Cell cycle</keyword>
<keyword evidence="3 6" id="KW-0195">Cyclin</keyword>
<keyword evidence="9" id="KW-1185">Reference proteome</keyword>
<organism evidence="8 9">
    <name type="scientific">Citrullus colocynthis</name>
    <name type="common">colocynth</name>
    <dbReference type="NCBI Taxonomy" id="252529"/>
    <lineage>
        <taxon>Eukaryota</taxon>
        <taxon>Viridiplantae</taxon>
        <taxon>Streptophyta</taxon>
        <taxon>Embryophyta</taxon>
        <taxon>Tracheophyta</taxon>
        <taxon>Spermatophyta</taxon>
        <taxon>Magnoliopsida</taxon>
        <taxon>eudicotyledons</taxon>
        <taxon>Gunneridae</taxon>
        <taxon>Pentapetalae</taxon>
        <taxon>rosids</taxon>
        <taxon>fabids</taxon>
        <taxon>Cucurbitales</taxon>
        <taxon>Cucurbitaceae</taxon>
        <taxon>Benincaseae</taxon>
        <taxon>Citrullus</taxon>
    </lineage>
</organism>
<protein>
    <recommendedName>
        <fullName evidence="5">B-like cyclin</fullName>
    </recommendedName>
</protein>
<dbReference type="Pfam" id="PF00134">
    <property type="entry name" value="Cyclin_N"/>
    <property type="match status" value="1"/>
</dbReference>
<feature type="domain" description="Cyclin-like" evidence="7">
    <location>
        <begin position="78"/>
        <end position="167"/>
    </location>
</feature>
<proteinExistence type="inferred from homology"/>